<dbReference type="EMBL" id="PYAG01000038">
    <property type="protein sequence ID" value="RAO28343.1"/>
    <property type="molecule type" value="Genomic_DNA"/>
</dbReference>
<gene>
    <name evidence="1" type="ORF">PSN13_05576</name>
</gene>
<comment type="caution">
    <text evidence="1">The sequence shown here is derived from an EMBL/GenBank/DDBJ whole genome shotgun (WGS) entry which is preliminary data.</text>
</comment>
<name>A0A328NMK1_9ACTN</name>
<accession>A0A328NMK1</accession>
<proteinExistence type="predicted"/>
<evidence type="ECO:0000313" key="1">
    <source>
        <dbReference type="EMBL" id="RAO28343.1"/>
    </source>
</evidence>
<protein>
    <submittedName>
        <fullName evidence="1">Uncharacterized protein</fullName>
    </submittedName>
</protein>
<evidence type="ECO:0000313" key="2">
    <source>
        <dbReference type="Proteomes" id="UP000249419"/>
    </source>
</evidence>
<dbReference type="AlphaFoldDB" id="A0A328NMK1"/>
<dbReference type="RefSeq" id="WP_112678120.1">
    <property type="nucleotide sequence ID" value="NZ_PYAG01000038.1"/>
</dbReference>
<reference evidence="1 2" key="1">
    <citation type="submission" date="2018-03" db="EMBL/GenBank/DDBJ databases">
        <title>Defining the species Micromonospora saelicesensis and Micromonospora noduli under the framework of genomics.</title>
        <authorList>
            <person name="Riesco R."/>
            <person name="Trujillo M.E."/>
        </authorList>
    </citation>
    <scope>NUCLEOTIDE SEQUENCE [LARGE SCALE GENOMIC DNA]</scope>
    <source>
        <strain evidence="1 2">PSN13</strain>
    </source>
</reference>
<dbReference type="Proteomes" id="UP000249419">
    <property type="component" value="Unassembled WGS sequence"/>
</dbReference>
<sequence length="95" mass="10270">MHIIVAADAGGTLLRAKDVCAAEREAHQQTIAVKDHIIPDEYGYSFVVGIRSCLAGKTTFVPPEEEAVLVSEAGNLTAFDTCVEEIRARPTPSHY</sequence>
<organism evidence="1 2">
    <name type="scientific">Micromonospora saelicesensis</name>
    <dbReference type="NCBI Taxonomy" id="285676"/>
    <lineage>
        <taxon>Bacteria</taxon>
        <taxon>Bacillati</taxon>
        <taxon>Actinomycetota</taxon>
        <taxon>Actinomycetes</taxon>
        <taxon>Micromonosporales</taxon>
        <taxon>Micromonosporaceae</taxon>
        <taxon>Micromonospora</taxon>
    </lineage>
</organism>